<evidence type="ECO:0000256" key="2">
    <source>
        <dbReference type="SAM" id="Phobius"/>
    </source>
</evidence>
<evidence type="ECO:0000256" key="3">
    <source>
        <dbReference type="SAM" id="SignalP"/>
    </source>
</evidence>
<proteinExistence type="predicted"/>
<dbReference type="NCBIfam" id="TIGR01167">
    <property type="entry name" value="LPXTG_anchor"/>
    <property type="match status" value="1"/>
</dbReference>
<keyword evidence="2" id="KW-0812">Transmembrane</keyword>
<dbReference type="RefSeq" id="WP_381740972.1">
    <property type="nucleotide sequence ID" value="NZ_JBHSDP010000021.1"/>
</dbReference>
<name>A0ABV8THL4_9ACTN</name>
<dbReference type="PROSITE" id="PS51318">
    <property type="entry name" value="TAT"/>
    <property type="match status" value="1"/>
</dbReference>
<feature type="region of interest" description="Disordered" evidence="1">
    <location>
        <begin position="331"/>
        <end position="383"/>
    </location>
</feature>
<feature type="signal peptide" evidence="3">
    <location>
        <begin position="1"/>
        <end position="35"/>
    </location>
</feature>
<keyword evidence="2" id="KW-0472">Membrane</keyword>
<keyword evidence="5" id="KW-1185">Reference proteome</keyword>
<feature type="chain" id="PRO_5045141502" evidence="3">
    <location>
        <begin position="36"/>
        <end position="435"/>
    </location>
</feature>
<protein>
    <submittedName>
        <fullName evidence="4">LPXTG cell wall anchor domain-containing protein</fullName>
    </submittedName>
</protein>
<keyword evidence="2" id="KW-1133">Transmembrane helix</keyword>
<sequence>MSARSITARRLRTLAATTVVAAVAGAVFVPATAGAAEQAGTAPLKMTLGAPSPAGPLERGGATESMTLTVTNSSDHAEDFAAWLKGSAKGPSPLLIDSVVLGVTALDAPATKSMVGQQDGQWQGLFYPASGDASSSFSVPAKATFTWKVTVGLGAHYPTNDGDFTLTAAGLRNNVATDPASGTAVFRTRPEIEPGKLNTSLTWDGVVARPGQRAGLVLTTTATGPGEFPAQVNRTVYVDGATPSGTLRNRLILEAEVGGKIVTMNQTDGGVWELPPLPKGFGAASGPQNLKLYFSLSLNTSIDKEISFPLRAAYSMGDSYEFNGAAVRMKAGPENRGTSTPAPSGTSTKAPSGSGSAEPTASASASASTTAPTAATGGSTGGGTGTTLTTAVGGGSLAHTGASSTGLYSALAGVLVALGGAAAWIGARRRRAARV</sequence>
<reference evidence="5" key="1">
    <citation type="journal article" date="2019" name="Int. J. Syst. Evol. Microbiol.">
        <title>The Global Catalogue of Microorganisms (GCM) 10K type strain sequencing project: providing services to taxonomists for standard genome sequencing and annotation.</title>
        <authorList>
            <consortium name="The Broad Institute Genomics Platform"/>
            <consortium name="The Broad Institute Genome Sequencing Center for Infectious Disease"/>
            <person name="Wu L."/>
            <person name="Ma J."/>
        </authorList>
    </citation>
    <scope>NUCLEOTIDE SEQUENCE [LARGE SCALE GENOMIC DNA]</scope>
    <source>
        <strain evidence="5">PCU 347</strain>
    </source>
</reference>
<accession>A0ABV8THL4</accession>
<dbReference type="EMBL" id="JBHSDP010000021">
    <property type="protein sequence ID" value="MFC4330175.1"/>
    <property type="molecule type" value="Genomic_DNA"/>
</dbReference>
<dbReference type="InterPro" id="IPR006311">
    <property type="entry name" value="TAT_signal"/>
</dbReference>
<feature type="transmembrane region" description="Helical" evidence="2">
    <location>
        <begin position="406"/>
        <end position="427"/>
    </location>
</feature>
<feature type="compositionally biased region" description="Low complexity" evidence="1">
    <location>
        <begin position="337"/>
        <end position="377"/>
    </location>
</feature>
<keyword evidence="3" id="KW-0732">Signal</keyword>
<evidence type="ECO:0000313" key="5">
    <source>
        <dbReference type="Proteomes" id="UP001595824"/>
    </source>
</evidence>
<evidence type="ECO:0000313" key="4">
    <source>
        <dbReference type="EMBL" id="MFC4330175.1"/>
    </source>
</evidence>
<evidence type="ECO:0000256" key="1">
    <source>
        <dbReference type="SAM" id="MobiDB-lite"/>
    </source>
</evidence>
<dbReference type="Proteomes" id="UP001595824">
    <property type="component" value="Unassembled WGS sequence"/>
</dbReference>
<organism evidence="4 5">
    <name type="scientific">Streptomyces andamanensis</name>
    <dbReference type="NCBI Taxonomy" id="1565035"/>
    <lineage>
        <taxon>Bacteria</taxon>
        <taxon>Bacillati</taxon>
        <taxon>Actinomycetota</taxon>
        <taxon>Actinomycetes</taxon>
        <taxon>Kitasatosporales</taxon>
        <taxon>Streptomycetaceae</taxon>
        <taxon>Streptomyces</taxon>
    </lineage>
</organism>
<gene>
    <name evidence="4" type="ORF">ACFPC0_20775</name>
</gene>
<comment type="caution">
    <text evidence="4">The sequence shown here is derived from an EMBL/GenBank/DDBJ whole genome shotgun (WGS) entry which is preliminary data.</text>
</comment>